<dbReference type="GO" id="GO:0005886">
    <property type="term" value="C:plasma membrane"/>
    <property type="evidence" value="ECO:0007669"/>
    <property type="project" value="UniProtKB-SubCell"/>
</dbReference>
<dbReference type="GO" id="GO:0022857">
    <property type="term" value="F:transmembrane transporter activity"/>
    <property type="evidence" value="ECO:0007669"/>
    <property type="project" value="InterPro"/>
</dbReference>
<dbReference type="Gene3D" id="1.10.3470.10">
    <property type="entry name" value="ABC transporter involved in vitamin B12 uptake, BtuC"/>
    <property type="match status" value="1"/>
</dbReference>
<evidence type="ECO:0000256" key="3">
    <source>
        <dbReference type="ARBA" id="ARBA00022448"/>
    </source>
</evidence>
<keyword evidence="10" id="KW-1185">Reference proteome</keyword>
<comment type="subcellular location">
    <subcellularLocation>
        <location evidence="1">Cell membrane</location>
        <topology evidence="1">Multi-pass membrane protein</topology>
    </subcellularLocation>
</comment>
<dbReference type="InterPro" id="IPR037294">
    <property type="entry name" value="ABC_BtuC-like"/>
</dbReference>
<organism evidence="9 10">
    <name type="scientific">Pseudooceanicola albus</name>
    <dbReference type="NCBI Taxonomy" id="2692189"/>
    <lineage>
        <taxon>Bacteria</taxon>
        <taxon>Pseudomonadati</taxon>
        <taxon>Pseudomonadota</taxon>
        <taxon>Alphaproteobacteria</taxon>
        <taxon>Rhodobacterales</taxon>
        <taxon>Paracoccaceae</taxon>
        <taxon>Pseudooceanicola</taxon>
    </lineage>
</organism>
<dbReference type="Pfam" id="PF01032">
    <property type="entry name" value="FecCD"/>
    <property type="match status" value="1"/>
</dbReference>
<dbReference type="Proteomes" id="UP000477911">
    <property type="component" value="Unassembled WGS sequence"/>
</dbReference>
<comment type="similarity">
    <text evidence="2">Belongs to the binding-protein-dependent transport system permease family. FecCD subfamily.</text>
</comment>
<comment type="caution">
    <text evidence="9">The sequence shown here is derived from an EMBL/GenBank/DDBJ whole genome shotgun (WGS) entry which is preliminary data.</text>
</comment>
<evidence type="ECO:0000256" key="1">
    <source>
        <dbReference type="ARBA" id="ARBA00004651"/>
    </source>
</evidence>
<evidence type="ECO:0000256" key="8">
    <source>
        <dbReference type="SAM" id="Phobius"/>
    </source>
</evidence>
<keyword evidence="6 8" id="KW-1133">Transmembrane helix</keyword>
<feature type="transmembrane region" description="Helical" evidence="8">
    <location>
        <begin position="74"/>
        <end position="92"/>
    </location>
</feature>
<evidence type="ECO:0000313" key="10">
    <source>
        <dbReference type="Proteomes" id="UP000477911"/>
    </source>
</evidence>
<dbReference type="EMBL" id="WUMU01000007">
    <property type="protein sequence ID" value="MXN18061.1"/>
    <property type="molecule type" value="Genomic_DNA"/>
</dbReference>
<dbReference type="RefSeq" id="WP_160894014.1">
    <property type="nucleotide sequence ID" value="NZ_WUMU01000007.1"/>
</dbReference>
<evidence type="ECO:0000313" key="9">
    <source>
        <dbReference type="EMBL" id="MXN18061.1"/>
    </source>
</evidence>
<feature type="transmembrane region" description="Helical" evidence="8">
    <location>
        <begin position="221"/>
        <end position="239"/>
    </location>
</feature>
<evidence type="ECO:0000256" key="2">
    <source>
        <dbReference type="ARBA" id="ARBA00007935"/>
    </source>
</evidence>
<keyword evidence="5 8" id="KW-0812">Transmembrane</keyword>
<name>A0A6L7G223_9RHOB</name>
<proteinExistence type="inferred from homology"/>
<dbReference type="GO" id="GO:0033214">
    <property type="term" value="P:siderophore-iron import into cell"/>
    <property type="evidence" value="ECO:0007669"/>
    <property type="project" value="TreeGrafter"/>
</dbReference>
<sequence>MAKRLIALAAVLVAVSALYMLVDAQGAWSFLLPFRAQKLGAMLLVGTCLSVATVLFQTITANRILTPSVMGFDALYILVLTSVVHLFGSAGFAAIPSVVLFAINVTGMTLLGLLLFTLLRRGARGDMMRLVLTGIILGILLRSITEFLQRMIDPSEFSVVQSISFARFTSVDPKLLALTAAVTVPVLWLAWRMRARLDVLGLGEVPATGLGERPARGQAQALVLICLLVAAATALVGPMSGGGGGPANFFGLIATALAHVLTPTERHSTLIPSAALTGCILLVAGQTVMERFLDLSTPLTVVIELIGGLLFLFLLVKRRRA</sequence>
<dbReference type="SUPFAM" id="SSF81345">
    <property type="entry name" value="ABC transporter involved in vitamin B12 uptake, BtuC"/>
    <property type="match status" value="1"/>
</dbReference>
<dbReference type="PANTHER" id="PTHR30472:SF19">
    <property type="entry name" value="PETROBACTIN IMPORT SYSTEM PERMEASE PROTEIN YCLO"/>
    <property type="match status" value="1"/>
</dbReference>
<dbReference type="PANTHER" id="PTHR30472">
    <property type="entry name" value="FERRIC ENTEROBACTIN TRANSPORT SYSTEM PERMEASE PROTEIN"/>
    <property type="match status" value="1"/>
</dbReference>
<evidence type="ECO:0000256" key="4">
    <source>
        <dbReference type="ARBA" id="ARBA00022475"/>
    </source>
</evidence>
<dbReference type="AlphaFoldDB" id="A0A6L7G223"/>
<evidence type="ECO:0000256" key="5">
    <source>
        <dbReference type="ARBA" id="ARBA00022692"/>
    </source>
</evidence>
<accession>A0A6L7G223</accession>
<evidence type="ECO:0000256" key="6">
    <source>
        <dbReference type="ARBA" id="ARBA00022989"/>
    </source>
</evidence>
<keyword evidence="4" id="KW-1003">Cell membrane</keyword>
<keyword evidence="3" id="KW-0813">Transport</keyword>
<reference evidence="9 10" key="1">
    <citation type="submission" date="2019-12" db="EMBL/GenBank/DDBJ databases">
        <authorList>
            <person name="Li M."/>
        </authorList>
    </citation>
    <scope>NUCLEOTIDE SEQUENCE [LARGE SCALE GENOMIC DNA]</scope>
    <source>
        <strain evidence="9 10">GBMRC 2024</strain>
    </source>
</reference>
<feature type="transmembrane region" description="Helical" evidence="8">
    <location>
        <begin position="40"/>
        <end position="62"/>
    </location>
</feature>
<protein>
    <submittedName>
        <fullName evidence="9">Iron chelate uptake ABC transporter family permease subunit</fullName>
    </submittedName>
</protein>
<keyword evidence="7 8" id="KW-0472">Membrane</keyword>
<feature type="transmembrane region" description="Helical" evidence="8">
    <location>
        <begin position="98"/>
        <end position="118"/>
    </location>
</feature>
<gene>
    <name evidence="9" type="ORF">GR170_09460</name>
</gene>
<evidence type="ECO:0000256" key="7">
    <source>
        <dbReference type="ARBA" id="ARBA00023136"/>
    </source>
</evidence>
<feature type="transmembrane region" description="Helical" evidence="8">
    <location>
        <begin position="295"/>
        <end position="316"/>
    </location>
</feature>
<dbReference type="InterPro" id="IPR000522">
    <property type="entry name" value="ABC_transptr_permease_BtuC"/>
</dbReference>